<dbReference type="InterPro" id="IPR046357">
    <property type="entry name" value="PPIase_dom_sf"/>
</dbReference>
<name>A0A3S3RS75_9BACT</name>
<dbReference type="EMBL" id="MTKQ01000210">
    <property type="protein sequence ID" value="RWX46630.1"/>
    <property type="molecule type" value="Genomic_DNA"/>
</dbReference>
<dbReference type="Pfam" id="PF00254">
    <property type="entry name" value="FKBP_C"/>
    <property type="match status" value="1"/>
</dbReference>
<protein>
    <recommendedName>
        <fullName evidence="6">Peptidyl-prolyl cis-trans isomerase</fullName>
        <ecNumber evidence="6">5.2.1.8</ecNumber>
    </recommendedName>
</protein>
<dbReference type="FunFam" id="3.10.50.40:FF:000006">
    <property type="entry name" value="Peptidyl-prolyl cis-trans isomerase"/>
    <property type="match status" value="1"/>
</dbReference>
<evidence type="ECO:0000313" key="11">
    <source>
        <dbReference type="Proteomes" id="UP000286862"/>
    </source>
</evidence>
<organism evidence="9 11">
    <name type="scientific">Candidatus Electrothrix marina</name>
    <dbReference type="NCBI Taxonomy" id="1859130"/>
    <lineage>
        <taxon>Bacteria</taxon>
        <taxon>Pseudomonadati</taxon>
        <taxon>Thermodesulfobacteriota</taxon>
        <taxon>Desulfobulbia</taxon>
        <taxon>Desulfobulbales</taxon>
        <taxon>Desulfobulbaceae</taxon>
        <taxon>Candidatus Electrothrix</taxon>
    </lineage>
</organism>
<proteinExistence type="inferred from homology"/>
<evidence type="ECO:0000256" key="4">
    <source>
        <dbReference type="ARBA" id="ARBA00023235"/>
    </source>
</evidence>
<keyword evidence="3 5" id="KW-0697">Rotamase</keyword>
<evidence type="ECO:0000313" key="9">
    <source>
        <dbReference type="EMBL" id="RWX46630.1"/>
    </source>
</evidence>
<dbReference type="EMBL" id="MTKS01000045">
    <property type="protein sequence ID" value="RWX52052.1"/>
    <property type="molecule type" value="Genomic_DNA"/>
</dbReference>
<dbReference type="PANTHER" id="PTHR43811">
    <property type="entry name" value="FKBP-TYPE PEPTIDYL-PROLYL CIS-TRANS ISOMERASE FKPA"/>
    <property type="match status" value="1"/>
</dbReference>
<dbReference type="Pfam" id="PF01346">
    <property type="entry name" value="FKBP_N"/>
    <property type="match status" value="1"/>
</dbReference>
<dbReference type="InterPro" id="IPR036944">
    <property type="entry name" value="PPIase_FKBP_N_sf"/>
</dbReference>
<keyword evidence="12" id="KW-1185">Reference proteome</keyword>
<dbReference type="Gene3D" id="3.10.50.40">
    <property type="match status" value="1"/>
</dbReference>
<evidence type="ECO:0000256" key="2">
    <source>
        <dbReference type="ARBA" id="ARBA00006577"/>
    </source>
</evidence>
<evidence type="ECO:0000256" key="6">
    <source>
        <dbReference type="RuleBase" id="RU003915"/>
    </source>
</evidence>
<feature type="chain" id="PRO_5038236148" description="Peptidyl-prolyl cis-trans isomerase" evidence="7">
    <location>
        <begin position="21"/>
        <end position="239"/>
    </location>
</feature>
<reference evidence="11 12" key="1">
    <citation type="submission" date="2017-01" db="EMBL/GenBank/DDBJ databases">
        <title>The cable genome- insights into the physiology and evolution of filamentous bacteria capable of sulfide oxidation via long distance electron transfer.</title>
        <authorList>
            <person name="Schreiber L."/>
            <person name="Bjerg J.T."/>
            <person name="Boggild A."/>
            <person name="Van De Vossenberg J."/>
            <person name="Meysman F."/>
            <person name="Nielsen L.P."/>
            <person name="Schramm A."/>
            <person name="Kjeldsen K.U."/>
        </authorList>
    </citation>
    <scope>NUCLEOTIDE SEQUENCE [LARGE SCALE GENOMIC DNA]</scope>
    <source>
        <strain evidence="9">A2</strain>
        <strain evidence="10">A5</strain>
    </source>
</reference>
<dbReference type="AlphaFoldDB" id="A0A3S3RS75"/>
<feature type="domain" description="PPIase FKBP-type" evidence="8">
    <location>
        <begin position="144"/>
        <end position="230"/>
    </location>
</feature>
<dbReference type="Proteomes" id="UP000286862">
    <property type="component" value="Unassembled WGS sequence"/>
</dbReference>
<comment type="catalytic activity">
    <reaction evidence="1 5 6">
        <text>[protein]-peptidylproline (omega=180) = [protein]-peptidylproline (omega=0)</text>
        <dbReference type="Rhea" id="RHEA:16237"/>
        <dbReference type="Rhea" id="RHEA-COMP:10747"/>
        <dbReference type="Rhea" id="RHEA-COMP:10748"/>
        <dbReference type="ChEBI" id="CHEBI:83833"/>
        <dbReference type="ChEBI" id="CHEBI:83834"/>
        <dbReference type="EC" id="5.2.1.8"/>
    </reaction>
</comment>
<dbReference type="InterPro" id="IPR000774">
    <property type="entry name" value="PPIase_FKBP_N"/>
</dbReference>
<dbReference type="PROSITE" id="PS50059">
    <property type="entry name" value="FKBP_PPIASE"/>
    <property type="match status" value="1"/>
</dbReference>
<dbReference type="GO" id="GO:0003755">
    <property type="term" value="F:peptidyl-prolyl cis-trans isomerase activity"/>
    <property type="evidence" value="ECO:0007669"/>
    <property type="project" value="UniProtKB-UniRule"/>
</dbReference>
<gene>
    <name evidence="9" type="ORF">VT99_12103</name>
    <name evidence="10" type="ORF">VU01_10455</name>
</gene>
<dbReference type="EC" id="5.2.1.8" evidence="6"/>
<dbReference type="GO" id="GO:0006457">
    <property type="term" value="P:protein folding"/>
    <property type="evidence" value="ECO:0007669"/>
    <property type="project" value="InterPro"/>
</dbReference>
<dbReference type="SUPFAM" id="SSF54534">
    <property type="entry name" value="FKBP-like"/>
    <property type="match status" value="1"/>
</dbReference>
<evidence type="ECO:0000256" key="5">
    <source>
        <dbReference type="PROSITE-ProRule" id="PRU00277"/>
    </source>
</evidence>
<dbReference type="InterPro" id="IPR001179">
    <property type="entry name" value="PPIase_FKBP_dom"/>
</dbReference>
<comment type="caution">
    <text evidence="9">The sequence shown here is derived from an EMBL/GenBank/DDBJ whole genome shotgun (WGS) entry which is preliminary data.</text>
</comment>
<evidence type="ECO:0000256" key="3">
    <source>
        <dbReference type="ARBA" id="ARBA00023110"/>
    </source>
</evidence>
<evidence type="ECO:0000256" key="1">
    <source>
        <dbReference type="ARBA" id="ARBA00000971"/>
    </source>
</evidence>
<evidence type="ECO:0000259" key="8">
    <source>
        <dbReference type="PROSITE" id="PS50059"/>
    </source>
</evidence>
<evidence type="ECO:0000313" key="10">
    <source>
        <dbReference type="EMBL" id="RWX52052.1"/>
    </source>
</evidence>
<evidence type="ECO:0000313" key="12">
    <source>
        <dbReference type="Proteomes" id="UP000288892"/>
    </source>
</evidence>
<feature type="signal peptide" evidence="7">
    <location>
        <begin position="1"/>
        <end position="20"/>
    </location>
</feature>
<dbReference type="Proteomes" id="UP000288892">
    <property type="component" value="Unassembled WGS sequence"/>
</dbReference>
<comment type="similarity">
    <text evidence="2 6">Belongs to the FKBP-type PPIase family.</text>
</comment>
<sequence length="239" mass="26136">MKLAVCAVFSLMLVAGPAVASDPVTELKTEKQKISYALGLDLGSYFKSLETDFDLDAVYQGISASYTGEKALLTPDEAAEIQKQFAIDQQKKKMEKTKALLETNKDAAAEFLKKNKTEKGVKVTDSGLQYKVVKEGKGEKPTATDTVKVHYKGTLIDGTEFDSSYKRNEPVTFKANKVIPGWTEALQLMTPGSKYTLYLPPELAYGDRGAPPAIEPGALLIFDVELVEIVKGGDKQEEQ</sequence>
<evidence type="ECO:0000256" key="7">
    <source>
        <dbReference type="SAM" id="SignalP"/>
    </source>
</evidence>
<dbReference type="PANTHER" id="PTHR43811:SF19">
    <property type="entry name" value="39 KDA FK506-BINDING NUCLEAR PROTEIN"/>
    <property type="match status" value="1"/>
</dbReference>
<dbReference type="Gene3D" id="1.10.287.460">
    <property type="entry name" value="Peptidyl-prolyl cis-trans isomerase, FKBP-type, N-terminal domain"/>
    <property type="match status" value="1"/>
</dbReference>
<keyword evidence="7" id="KW-0732">Signal</keyword>
<accession>A0A3S3RS75</accession>
<keyword evidence="4 5" id="KW-0413">Isomerase</keyword>